<evidence type="ECO:0000256" key="1">
    <source>
        <dbReference type="SAM" id="MobiDB-lite"/>
    </source>
</evidence>
<dbReference type="EMBL" id="JAGSXJ010000045">
    <property type="protein sequence ID" value="KAH6662664.1"/>
    <property type="molecule type" value="Genomic_DNA"/>
</dbReference>
<reference evidence="2" key="1">
    <citation type="journal article" date="2021" name="Nat. Commun.">
        <title>Genetic determinants of endophytism in the Arabidopsis root mycobiome.</title>
        <authorList>
            <person name="Mesny F."/>
            <person name="Miyauchi S."/>
            <person name="Thiergart T."/>
            <person name="Pickel B."/>
            <person name="Atanasova L."/>
            <person name="Karlsson M."/>
            <person name="Huettel B."/>
            <person name="Barry K.W."/>
            <person name="Haridas S."/>
            <person name="Chen C."/>
            <person name="Bauer D."/>
            <person name="Andreopoulos W."/>
            <person name="Pangilinan J."/>
            <person name="LaButti K."/>
            <person name="Riley R."/>
            <person name="Lipzen A."/>
            <person name="Clum A."/>
            <person name="Drula E."/>
            <person name="Henrissat B."/>
            <person name="Kohler A."/>
            <person name="Grigoriev I.V."/>
            <person name="Martin F.M."/>
            <person name="Hacquard S."/>
        </authorList>
    </citation>
    <scope>NUCLEOTIDE SEQUENCE</scope>
    <source>
        <strain evidence="2">MPI-SDFR-AT-0117</strain>
    </source>
</reference>
<feature type="compositionally biased region" description="Basic and acidic residues" evidence="1">
    <location>
        <begin position="93"/>
        <end position="103"/>
    </location>
</feature>
<feature type="region of interest" description="Disordered" evidence="1">
    <location>
        <begin position="88"/>
        <end position="127"/>
    </location>
</feature>
<name>A0A9P8V067_9PEZI</name>
<organism evidence="2 3">
    <name type="scientific">Plectosphaerella plurivora</name>
    <dbReference type="NCBI Taxonomy" id="936078"/>
    <lineage>
        <taxon>Eukaryota</taxon>
        <taxon>Fungi</taxon>
        <taxon>Dikarya</taxon>
        <taxon>Ascomycota</taxon>
        <taxon>Pezizomycotina</taxon>
        <taxon>Sordariomycetes</taxon>
        <taxon>Hypocreomycetidae</taxon>
        <taxon>Glomerellales</taxon>
        <taxon>Plectosphaerellaceae</taxon>
        <taxon>Plectosphaerella</taxon>
    </lineage>
</organism>
<dbReference type="AlphaFoldDB" id="A0A9P8V067"/>
<gene>
    <name evidence="2" type="ORF">F5X68DRAFT_63140</name>
</gene>
<feature type="compositionally biased region" description="Basic residues" evidence="1">
    <location>
        <begin position="9"/>
        <end position="19"/>
    </location>
</feature>
<feature type="compositionally biased region" description="Basic and acidic residues" evidence="1">
    <location>
        <begin position="20"/>
        <end position="47"/>
    </location>
</feature>
<protein>
    <submittedName>
        <fullName evidence="2">Uncharacterized protein</fullName>
    </submittedName>
</protein>
<comment type="caution">
    <text evidence="2">The sequence shown here is derived from an EMBL/GenBank/DDBJ whole genome shotgun (WGS) entry which is preliminary data.</text>
</comment>
<keyword evidence="3" id="KW-1185">Reference proteome</keyword>
<sequence length="325" mass="35536">MARSDFGRMGRRGAARHAGGRQEEQEMSPDDKKSCRDVTSDERERGQLDSGGCTHTLYMTGEVGWGAPMNALSDILCLLSIESAPRAAAARPRVLEKKGRGGRDSLTASPSSPPSHPIPSVWDPVPATGTWRADARRNLRKRGKPSGVGHASEVPWVRFHPVRRPSPAIERRNAPSGVVCHVMSWWWRLGYPTGVPLWKCGTAGITVGPGPSGLSWAWGACWSLGPQGVVRSRGGHREGSWSSGAYWPRSGFAGQTPCLFGPRFYGRGYYSVYRNWRPGEKKDQDADWVQKSPCNHGQSSSVVSCHHVDRDLFGGFKTGLAEEDC</sequence>
<accession>A0A9P8V067</accession>
<proteinExistence type="predicted"/>
<dbReference type="Proteomes" id="UP000770015">
    <property type="component" value="Unassembled WGS sequence"/>
</dbReference>
<evidence type="ECO:0000313" key="3">
    <source>
        <dbReference type="Proteomes" id="UP000770015"/>
    </source>
</evidence>
<feature type="region of interest" description="Disordered" evidence="1">
    <location>
        <begin position="1"/>
        <end position="54"/>
    </location>
</feature>
<evidence type="ECO:0000313" key="2">
    <source>
        <dbReference type="EMBL" id="KAH6662664.1"/>
    </source>
</evidence>